<keyword evidence="2" id="KW-1185">Reference proteome</keyword>
<gene>
    <name evidence="1" type="ORF">GCM10007140_33440</name>
</gene>
<comment type="caution">
    <text evidence="1">The sequence shown here is derived from an EMBL/GenBank/DDBJ whole genome shotgun (WGS) entry which is preliminary data.</text>
</comment>
<reference evidence="1" key="2">
    <citation type="submission" date="2020-09" db="EMBL/GenBank/DDBJ databases">
        <authorList>
            <person name="Sun Q."/>
            <person name="Zhou Y."/>
        </authorList>
    </citation>
    <scope>NUCLEOTIDE SEQUENCE</scope>
    <source>
        <strain evidence="1">CGMCC 1.12698</strain>
    </source>
</reference>
<dbReference type="AlphaFoldDB" id="A0A917AVW3"/>
<evidence type="ECO:0000313" key="1">
    <source>
        <dbReference type="EMBL" id="GGE81171.1"/>
    </source>
</evidence>
<dbReference type="EMBL" id="BMFK01000004">
    <property type="protein sequence ID" value="GGE81171.1"/>
    <property type="molecule type" value="Genomic_DNA"/>
</dbReference>
<dbReference type="Proteomes" id="UP000605259">
    <property type="component" value="Unassembled WGS sequence"/>
</dbReference>
<sequence>MECILRSIAYAIGIAQYPESSWDGVNYSMKDSEGAHGTITFHPKYCIATFQDLNSE</sequence>
<proteinExistence type="predicted"/>
<evidence type="ECO:0000313" key="2">
    <source>
        <dbReference type="Proteomes" id="UP000605259"/>
    </source>
</evidence>
<name>A0A917AVW3_9BACI</name>
<organism evidence="1 2">
    <name type="scientific">Priestia taiwanensis</name>
    <dbReference type="NCBI Taxonomy" id="1347902"/>
    <lineage>
        <taxon>Bacteria</taxon>
        <taxon>Bacillati</taxon>
        <taxon>Bacillota</taxon>
        <taxon>Bacilli</taxon>
        <taxon>Bacillales</taxon>
        <taxon>Bacillaceae</taxon>
        <taxon>Priestia</taxon>
    </lineage>
</organism>
<protein>
    <submittedName>
        <fullName evidence="1">Uncharacterized protein</fullName>
    </submittedName>
</protein>
<accession>A0A917AVW3</accession>
<reference evidence="1" key="1">
    <citation type="journal article" date="2014" name="Int. J. Syst. Evol. Microbiol.">
        <title>Complete genome sequence of Corynebacterium casei LMG S-19264T (=DSM 44701T), isolated from a smear-ripened cheese.</title>
        <authorList>
            <consortium name="US DOE Joint Genome Institute (JGI-PGF)"/>
            <person name="Walter F."/>
            <person name="Albersmeier A."/>
            <person name="Kalinowski J."/>
            <person name="Ruckert C."/>
        </authorList>
    </citation>
    <scope>NUCLEOTIDE SEQUENCE</scope>
    <source>
        <strain evidence="1">CGMCC 1.12698</strain>
    </source>
</reference>